<comment type="caution">
    <text evidence="1">The sequence shown here is derived from an EMBL/GenBank/DDBJ whole genome shotgun (WGS) entry which is preliminary data.</text>
</comment>
<keyword evidence="2" id="KW-1185">Reference proteome</keyword>
<dbReference type="AlphaFoldDB" id="A0A7W9GFA6"/>
<evidence type="ECO:0000313" key="2">
    <source>
        <dbReference type="Proteomes" id="UP000579153"/>
    </source>
</evidence>
<gene>
    <name evidence="1" type="ORF">HD596_009504</name>
</gene>
<sequence length="41" mass="4495">MRATESAILPYAWADAPQELLPIIPQMVHVSCVDGFGPTIR</sequence>
<dbReference type="Proteomes" id="UP000579153">
    <property type="component" value="Unassembled WGS sequence"/>
</dbReference>
<protein>
    <submittedName>
        <fullName evidence="1">Uncharacterized protein</fullName>
    </submittedName>
</protein>
<evidence type="ECO:0000313" key="1">
    <source>
        <dbReference type="EMBL" id="MBB5782748.1"/>
    </source>
</evidence>
<name>A0A7W9GFA6_9ACTN</name>
<reference evidence="1 2" key="1">
    <citation type="submission" date="2020-08" db="EMBL/GenBank/DDBJ databases">
        <title>Sequencing the genomes of 1000 actinobacteria strains.</title>
        <authorList>
            <person name="Klenk H.-P."/>
        </authorList>
    </citation>
    <scope>NUCLEOTIDE SEQUENCE [LARGE SCALE GENOMIC DNA]</scope>
    <source>
        <strain evidence="1 2">DSM 45507</strain>
    </source>
</reference>
<accession>A0A7W9GFA6</accession>
<dbReference type="EMBL" id="JACHMB010000001">
    <property type="protein sequence ID" value="MBB5782748.1"/>
    <property type="molecule type" value="Genomic_DNA"/>
</dbReference>
<organism evidence="1 2">
    <name type="scientific">Nonomuraea jabiensis</name>
    <dbReference type="NCBI Taxonomy" id="882448"/>
    <lineage>
        <taxon>Bacteria</taxon>
        <taxon>Bacillati</taxon>
        <taxon>Actinomycetota</taxon>
        <taxon>Actinomycetes</taxon>
        <taxon>Streptosporangiales</taxon>
        <taxon>Streptosporangiaceae</taxon>
        <taxon>Nonomuraea</taxon>
    </lineage>
</organism>
<proteinExistence type="predicted"/>